<dbReference type="EMBL" id="JAEHOE010000054">
    <property type="protein sequence ID" value="KAG2491325.1"/>
    <property type="molecule type" value="Genomic_DNA"/>
</dbReference>
<name>A0A835XWV1_9CHLO</name>
<feature type="compositionally biased region" description="Acidic residues" evidence="1">
    <location>
        <begin position="60"/>
        <end position="76"/>
    </location>
</feature>
<keyword evidence="3" id="KW-1185">Reference proteome</keyword>
<dbReference type="AlphaFoldDB" id="A0A835XWV1"/>
<evidence type="ECO:0000313" key="3">
    <source>
        <dbReference type="Proteomes" id="UP000612055"/>
    </source>
</evidence>
<evidence type="ECO:0000256" key="1">
    <source>
        <dbReference type="SAM" id="MobiDB-lite"/>
    </source>
</evidence>
<reference evidence="2" key="1">
    <citation type="journal article" date="2020" name="bioRxiv">
        <title>Comparative genomics of Chlamydomonas.</title>
        <authorList>
            <person name="Craig R.J."/>
            <person name="Hasan A.R."/>
            <person name="Ness R.W."/>
            <person name="Keightley P.D."/>
        </authorList>
    </citation>
    <scope>NUCLEOTIDE SEQUENCE</scope>
    <source>
        <strain evidence="2">CCAP 11/70</strain>
    </source>
</reference>
<organism evidence="2 3">
    <name type="scientific">Edaphochlamys debaryana</name>
    <dbReference type="NCBI Taxonomy" id="47281"/>
    <lineage>
        <taxon>Eukaryota</taxon>
        <taxon>Viridiplantae</taxon>
        <taxon>Chlorophyta</taxon>
        <taxon>core chlorophytes</taxon>
        <taxon>Chlorophyceae</taxon>
        <taxon>CS clade</taxon>
        <taxon>Chlamydomonadales</taxon>
        <taxon>Chlamydomonadales incertae sedis</taxon>
        <taxon>Edaphochlamys</taxon>
    </lineage>
</organism>
<sequence>MLRRFGSSLWVRKLWAQGPQLGEASTSGAASQLLAPLRRLATKSPREPTDPEPEAASSASEDDGPDADLSSAEDADVPAPVGGDEGTSDLLAVLPDLDGDINKAVDFAMKRIDLNANLRTETFEANNIGMVAAMEREQELALGMMLAARRLAAEAGREGQAFEGLLIDEALRRAEQQLAQ</sequence>
<gene>
    <name evidence="2" type="ORF">HYH03_010330</name>
</gene>
<feature type="region of interest" description="Disordered" evidence="1">
    <location>
        <begin position="20"/>
        <end position="87"/>
    </location>
</feature>
<comment type="caution">
    <text evidence="2">The sequence shown here is derived from an EMBL/GenBank/DDBJ whole genome shotgun (WGS) entry which is preliminary data.</text>
</comment>
<protein>
    <submittedName>
        <fullName evidence="2">Uncharacterized protein</fullName>
    </submittedName>
</protein>
<accession>A0A835XWV1</accession>
<dbReference type="Proteomes" id="UP000612055">
    <property type="component" value="Unassembled WGS sequence"/>
</dbReference>
<evidence type="ECO:0000313" key="2">
    <source>
        <dbReference type="EMBL" id="KAG2491325.1"/>
    </source>
</evidence>
<proteinExistence type="predicted"/>